<dbReference type="GO" id="GO:0003677">
    <property type="term" value="F:DNA binding"/>
    <property type="evidence" value="ECO:0007669"/>
    <property type="project" value="UniProtKB-UniRule"/>
</dbReference>
<dbReference type="RefSeq" id="WP_141955401.1">
    <property type="nucleotide sequence ID" value="NZ_VFOZ01000001.1"/>
</dbReference>
<dbReference type="InterPro" id="IPR044068">
    <property type="entry name" value="CB"/>
</dbReference>
<feature type="region of interest" description="Disordered" evidence="5">
    <location>
        <begin position="41"/>
        <end position="66"/>
    </location>
</feature>
<dbReference type="CDD" id="cd01189">
    <property type="entry name" value="INT_ICEBs1_C_like"/>
    <property type="match status" value="1"/>
</dbReference>
<dbReference type="PROSITE" id="PS51898">
    <property type="entry name" value="TYR_RECOMBINASE"/>
    <property type="match status" value="1"/>
</dbReference>
<dbReference type="InterPro" id="IPR010998">
    <property type="entry name" value="Integrase_recombinase_N"/>
</dbReference>
<dbReference type="Gene3D" id="1.10.443.10">
    <property type="entry name" value="Intergrase catalytic core"/>
    <property type="match status" value="1"/>
</dbReference>
<dbReference type="PANTHER" id="PTHR30349:SF91">
    <property type="entry name" value="INTA PROTEIN"/>
    <property type="match status" value="1"/>
</dbReference>
<dbReference type="InterPro" id="IPR011010">
    <property type="entry name" value="DNA_brk_join_enz"/>
</dbReference>
<keyword evidence="3" id="KW-0233">DNA recombination</keyword>
<proteinExistence type="predicted"/>
<reference evidence="8 9" key="1">
    <citation type="submission" date="2019-06" db="EMBL/GenBank/DDBJ databases">
        <title>Sequencing the genomes of 1000 actinobacteria strains.</title>
        <authorList>
            <person name="Klenk H.-P."/>
        </authorList>
    </citation>
    <scope>NUCLEOTIDE SEQUENCE [LARGE SCALE GENOMIC DNA]</scope>
    <source>
        <strain evidence="8 9">DSM 102200</strain>
    </source>
</reference>
<evidence type="ECO:0000259" key="6">
    <source>
        <dbReference type="PROSITE" id="PS51898"/>
    </source>
</evidence>
<keyword evidence="9" id="KW-1185">Reference proteome</keyword>
<evidence type="ECO:0000256" key="1">
    <source>
        <dbReference type="ARBA" id="ARBA00022908"/>
    </source>
</evidence>
<evidence type="ECO:0000313" key="9">
    <source>
        <dbReference type="Proteomes" id="UP000316096"/>
    </source>
</evidence>
<dbReference type="Proteomes" id="UP000316096">
    <property type="component" value="Unassembled WGS sequence"/>
</dbReference>
<dbReference type="InterPro" id="IPR050090">
    <property type="entry name" value="Tyrosine_recombinase_XerCD"/>
</dbReference>
<gene>
    <name evidence="8" type="ORF">FB559_2099</name>
</gene>
<evidence type="ECO:0000256" key="3">
    <source>
        <dbReference type="ARBA" id="ARBA00023172"/>
    </source>
</evidence>
<accession>A0A543CHS3</accession>
<dbReference type="Pfam" id="PF00589">
    <property type="entry name" value="Phage_integrase"/>
    <property type="match status" value="1"/>
</dbReference>
<dbReference type="PROSITE" id="PS51900">
    <property type="entry name" value="CB"/>
    <property type="match status" value="1"/>
</dbReference>
<dbReference type="InterPro" id="IPR004107">
    <property type="entry name" value="Integrase_SAM-like_N"/>
</dbReference>
<feature type="domain" description="Tyr recombinase" evidence="6">
    <location>
        <begin position="300"/>
        <end position="495"/>
    </location>
</feature>
<sequence length="512" mass="57795">MASRKTFKLCGCRDQETGRLLGRKCPKLRRRNGQWSPHHGTWSYQLELPPNADGTRRSPLRRGGFASQDTAEEEITQVVELLGISKVAQIQIKIADFIVETVKTSRKLPDADTVRRKVRTGQRLDQRILVGEWVDIWLNGKKKISEGTRARYASDIKLYLKPYLGHIPVEELRVADIADMFDAIEEYNDVIREARVSDDPALRVKVKWRRVVNPPTMRNIQATLRHALNIAIKHERLIDFNPAAIVELPPATRPKPLVWTDERVAAWKTAHAAHLAAVRERAGGKRVNVIEAYIGTPRPSPVMVWTPEQTSRFLGQARKHRLYPLYRLIALRGLRRGEACGVRTTEVDLKNGTVGISWQITQLGWNPRQGKPKTDASDRTVDLDTNTIKILRHHRARQNRERLAAGLGESEFFFTDEAGQPLHPAHVTDQFQWLAYQAGLPPIRLHDLRHGAASLMLAAGIDIKIVQHTLGHVTSAYTRDTYTSVYPQLAKDAAENTAALLALAPEGERDLS</sequence>
<evidence type="ECO:0000256" key="4">
    <source>
        <dbReference type="PROSITE-ProRule" id="PRU01248"/>
    </source>
</evidence>
<keyword evidence="1" id="KW-0229">DNA integration</keyword>
<evidence type="ECO:0000256" key="5">
    <source>
        <dbReference type="SAM" id="MobiDB-lite"/>
    </source>
</evidence>
<dbReference type="OrthoDB" id="9805859at2"/>
<keyword evidence="2 4" id="KW-0238">DNA-binding</keyword>
<comment type="caution">
    <text evidence="8">The sequence shown here is derived from an EMBL/GenBank/DDBJ whole genome shotgun (WGS) entry which is preliminary data.</text>
</comment>
<feature type="domain" description="Core-binding (CB)" evidence="7">
    <location>
        <begin position="128"/>
        <end position="232"/>
    </location>
</feature>
<evidence type="ECO:0000256" key="2">
    <source>
        <dbReference type="ARBA" id="ARBA00023125"/>
    </source>
</evidence>
<protein>
    <submittedName>
        <fullName evidence="8">Site-specific recombinase XerD</fullName>
    </submittedName>
</protein>
<dbReference type="Gene3D" id="1.10.150.130">
    <property type="match status" value="1"/>
</dbReference>
<organism evidence="8 9">
    <name type="scientific">Actinoallomurus bryophytorum</name>
    <dbReference type="NCBI Taxonomy" id="1490222"/>
    <lineage>
        <taxon>Bacteria</taxon>
        <taxon>Bacillati</taxon>
        <taxon>Actinomycetota</taxon>
        <taxon>Actinomycetes</taxon>
        <taxon>Streptosporangiales</taxon>
        <taxon>Thermomonosporaceae</taxon>
        <taxon>Actinoallomurus</taxon>
    </lineage>
</organism>
<name>A0A543CHS3_9ACTN</name>
<dbReference type="InterPro" id="IPR013762">
    <property type="entry name" value="Integrase-like_cat_sf"/>
</dbReference>
<dbReference type="PANTHER" id="PTHR30349">
    <property type="entry name" value="PHAGE INTEGRASE-RELATED"/>
    <property type="match status" value="1"/>
</dbReference>
<dbReference type="GO" id="GO:0015074">
    <property type="term" value="P:DNA integration"/>
    <property type="evidence" value="ECO:0007669"/>
    <property type="project" value="UniProtKB-KW"/>
</dbReference>
<dbReference type="SUPFAM" id="SSF56349">
    <property type="entry name" value="DNA breaking-rejoining enzymes"/>
    <property type="match status" value="2"/>
</dbReference>
<dbReference type="EMBL" id="VFOZ01000001">
    <property type="protein sequence ID" value="TQL96560.1"/>
    <property type="molecule type" value="Genomic_DNA"/>
</dbReference>
<dbReference type="InterPro" id="IPR002104">
    <property type="entry name" value="Integrase_catalytic"/>
</dbReference>
<dbReference type="AlphaFoldDB" id="A0A543CHS3"/>
<evidence type="ECO:0000313" key="8">
    <source>
        <dbReference type="EMBL" id="TQL96560.1"/>
    </source>
</evidence>
<dbReference type="GO" id="GO:0006310">
    <property type="term" value="P:DNA recombination"/>
    <property type="evidence" value="ECO:0007669"/>
    <property type="project" value="UniProtKB-KW"/>
</dbReference>
<dbReference type="Pfam" id="PF14659">
    <property type="entry name" value="Phage_int_SAM_3"/>
    <property type="match status" value="1"/>
</dbReference>
<evidence type="ECO:0000259" key="7">
    <source>
        <dbReference type="PROSITE" id="PS51900"/>
    </source>
</evidence>